<dbReference type="RefSeq" id="WP_184858728.1">
    <property type="nucleotide sequence ID" value="NZ_JACHLK010000006.1"/>
</dbReference>
<dbReference type="AlphaFoldDB" id="A0A7X0PEN2"/>
<proteinExistence type="predicted"/>
<name>A0A7X0PEN2_9BURK</name>
<comment type="caution">
    <text evidence="1">The sequence shown here is derived from an EMBL/GenBank/DDBJ whole genome shotgun (WGS) entry which is preliminary data.</text>
</comment>
<protein>
    <submittedName>
        <fullName evidence="1">GT2 family glycosyltransferase</fullName>
    </submittedName>
</protein>
<evidence type="ECO:0000313" key="1">
    <source>
        <dbReference type="EMBL" id="MBB6560562.1"/>
    </source>
</evidence>
<dbReference type="Pfam" id="PF13641">
    <property type="entry name" value="Glyco_tranf_2_3"/>
    <property type="match status" value="1"/>
</dbReference>
<dbReference type="GO" id="GO:0016740">
    <property type="term" value="F:transferase activity"/>
    <property type="evidence" value="ECO:0007669"/>
    <property type="project" value="UniProtKB-KW"/>
</dbReference>
<dbReference type="EMBL" id="JACHLK010000006">
    <property type="protein sequence ID" value="MBB6560562.1"/>
    <property type="molecule type" value="Genomic_DNA"/>
</dbReference>
<reference evidence="1 2" key="1">
    <citation type="submission" date="2020-08" db="EMBL/GenBank/DDBJ databases">
        <title>Functional genomics of gut bacteria from endangered species of beetles.</title>
        <authorList>
            <person name="Carlos-Shanley C."/>
        </authorList>
    </citation>
    <scope>NUCLEOTIDE SEQUENCE [LARGE SCALE GENOMIC DNA]</scope>
    <source>
        <strain evidence="1 2">S00198</strain>
    </source>
</reference>
<dbReference type="SUPFAM" id="SSF53448">
    <property type="entry name" value="Nucleotide-diphospho-sugar transferases"/>
    <property type="match status" value="1"/>
</dbReference>
<dbReference type="PANTHER" id="PTHR43179">
    <property type="entry name" value="RHAMNOSYLTRANSFERASE WBBL"/>
    <property type="match status" value="1"/>
</dbReference>
<gene>
    <name evidence="1" type="ORF">HNP48_003238</name>
</gene>
<dbReference type="Proteomes" id="UP000575083">
    <property type="component" value="Unassembled WGS sequence"/>
</dbReference>
<sequence>MGLSCCAVLVNYRDAAEIAAAVASVLADAPGIEVRVVDNSDDDAQWALLRSLLPPTVHSHRSDGNIGFGRGCNLAVQASSADCFFLVNPDVRLVKGCTAALVDVLARDATLGAVAPRQFLDAALQWRLPPSWLPTAVRAWATERARREPTIRDRVRRATGAEALRSWQARHAPLRQRALSGGAVMLHRRVLDAKGDLFDPRFFMYFEDSDLCMRLRRQGWRMAMAPEAQAVHAWRNAPHKQGMMEDGAAIYFAKHYAGDRWLHKAHQLQHMPPGPLGDLEQPGQRTTDGIALEVPTALQQGWVLELSPDPLRQICVGHLGTGAQAFASYQTLAHFGEGAVFVRLRSSNRLERSDASEVLARFNPPYGPPQEAGAHPSI</sequence>
<evidence type="ECO:0000313" key="2">
    <source>
        <dbReference type="Proteomes" id="UP000575083"/>
    </source>
</evidence>
<keyword evidence="1" id="KW-0808">Transferase</keyword>
<dbReference type="PANTHER" id="PTHR43179:SF7">
    <property type="entry name" value="RHAMNOSYLTRANSFERASE WBBL"/>
    <property type="match status" value="1"/>
</dbReference>
<accession>A0A7X0PEN2</accession>
<keyword evidence="2" id="KW-1185">Reference proteome</keyword>
<organism evidence="1 2">
    <name type="scientific">Acidovorax soli</name>
    <dbReference type="NCBI Taxonomy" id="592050"/>
    <lineage>
        <taxon>Bacteria</taxon>
        <taxon>Pseudomonadati</taxon>
        <taxon>Pseudomonadota</taxon>
        <taxon>Betaproteobacteria</taxon>
        <taxon>Burkholderiales</taxon>
        <taxon>Comamonadaceae</taxon>
        <taxon>Acidovorax</taxon>
    </lineage>
</organism>
<dbReference type="InterPro" id="IPR029044">
    <property type="entry name" value="Nucleotide-diphossugar_trans"/>
</dbReference>
<dbReference type="Gene3D" id="3.90.550.10">
    <property type="entry name" value="Spore Coat Polysaccharide Biosynthesis Protein SpsA, Chain A"/>
    <property type="match status" value="1"/>
</dbReference>